<feature type="compositionally biased region" description="Pro residues" evidence="2">
    <location>
        <begin position="56"/>
        <end position="67"/>
    </location>
</feature>
<dbReference type="Proteomes" id="UP000287651">
    <property type="component" value="Unassembled WGS sequence"/>
</dbReference>
<comment type="similarity">
    <text evidence="1">Belongs to the UDP-glycosyltransferase family.</text>
</comment>
<dbReference type="AlphaFoldDB" id="A0A426XCY6"/>
<reference evidence="3 4" key="1">
    <citation type="journal article" date="2014" name="Agronomy (Basel)">
        <title>A Draft Genome Sequence for Ensete ventricosum, the Drought-Tolerant Tree Against Hunger.</title>
        <authorList>
            <person name="Harrison J."/>
            <person name="Moore K.A."/>
            <person name="Paszkiewicz K."/>
            <person name="Jones T."/>
            <person name="Grant M."/>
            <person name="Ambacheew D."/>
            <person name="Muzemil S."/>
            <person name="Studholme D.J."/>
        </authorList>
    </citation>
    <scope>NUCLEOTIDE SEQUENCE [LARGE SCALE GENOMIC DNA]</scope>
</reference>
<evidence type="ECO:0000256" key="2">
    <source>
        <dbReference type="SAM" id="MobiDB-lite"/>
    </source>
</evidence>
<organism evidence="3 4">
    <name type="scientific">Ensete ventricosum</name>
    <name type="common">Abyssinian banana</name>
    <name type="synonym">Musa ensete</name>
    <dbReference type="NCBI Taxonomy" id="4639"/>
    <lineage>
        <taxon>Eukaryota</taxon>
        <taxon>Viridiplantae</taxon>
        <taxon>Streptophyta</taxon>
        <taxon>Embryophyta</taxon>
        <taxon>Tracheophyta</taxon>
        <taxon>Spermatophyta</taxon>
        <taxon>Magnoliopsida</taxon>
        <taxon>Liliopsida</taxon>
        <taxon>Zingiberales</taxon>
        <taxon>Musaceae</taxon>
        <taxon>Ensete</taxon>
    </lineage>
</organism>
<protein>
    <submittedName>
        <fullName evidence="3">Uncharacterized protein</fullName>
    </submittedName>
</protein>
<proteinExistence type="inferred from homology"/>
<dbReference type="SUPFAM" id="SSF53756">
    <property type="entry name" value="UDP-Glycosyltransferase/glycogen phosphorylase"/>
    <property type="match status" value="1"/>
</dbReference>
<dbReference type="PANTHER" id="PTHR48047">
    <property type="entry name" value="GLYCOSYLTRANSFERASE"/>
    <property type="match status" value="1"/>
</dbReference>
<evidence type="ECO:0000313" key="3">
    <source>
        <dbReference type="EMBL" id="RRT37318.1"/>
    </source>
</evidence>
<gene>
    <name evidence="3" type="ORF">B296_00033602</name>
</gene>
<dbReference type="PANTHER" id="PTHR48047:SF107">
    <property type="entry name" value="UDP-GLYCOSYLTRANSFERASE 92A1-LIKE"/>
    <property type="match status" value="1"/>
</dbReference>
<name>A0A426XCY6_ENSVE</name>
<comment type="caution">
    <text evidence="3">The sequence shown here is derived from an EMBL/GenBank/DDBJ whole genome shotgun (WGS) entry which is preliminary data.</text>
</comment>
<evidence type="ECO:0000256" key="1">
    <source>
        <dbReference type="ARBA" id="ARBA00009995"/>
    </source>
</evidence>
<dbReference type="GO" id="GO:0035251">
    <property type="term" value="F:UDP-glucosyltransferase activity"/>
    <property type="evidence" value="ECO:0007669"/>
    <property type="project" value="TreeGrafter"/>
</dbReference>
<sequence length="229" mass="26120">MHVRSTSSPTSSSAGRWMWPRSSVCSTSRSLPAAPTGTASYFFLWFRLNRRPRSPPPRLLPRSPAPSVPDVESHEGRHRQGPVFFWRQMRSSLGTDDMIWCYTVEEVEVVRLQLLRNSTGLRVWPVGRLLPMELGSSCRRSERKLGVEVETCMRWVIYVNTISTSQMTALGQGMEASGVPFVWVVRPPLGFDLNSEFMGEWPPAGLERRTRETKQGLAVRRWAPQFEIL</sequence>
<dbReference type="Gene3D" id="3.40.50.2000">
    <property type="entry name" value="Glycogen Phosphorylase B"/>
    <property type="match status" value="2"/>
</dbReference>
<dbReference type="EMBL" id="AMZH03022432">
    <property type="protein sequence ID" value="RRT37318.1"/>
    <property type="molecule type" value="Genomic_DNA"/>
</dbReference>
<accession>A0A426XCY6</accession>
<evidence type="ECO:0000313" key="4">
    <source>
        <dbReference type="Proteomes" id="UP000287651"/>
    </source>
</evidence>
<feature type="region of interest" description="Disordered" evidence="2">
    <location>
        <begin position="56"/>
        <end position="76"/>
    </location>
</feature>